<dbReference type="PANTHER" id="PTHR33164">
    <property type="entry name" value="TRANSCRIPTIONAL REGULATOR, MARR FAMILY"/>
    <property type="match status" value="1"/>
</dbReference>
<feature type="domain" description="HTH marR-type" evidence="2">
    <location>
        <begin position="1"/>
        <end position="142"/>
    </location>
</feature>
<evidence type="ECO:0000256" key="1">
    <source>
        <dbReference type="ARBA" id="ARBA00023125"/>
    </source>
</evidence>
<dbReference type="GO" id="GO:0006950">
    <property type="term" value="P:response to stress"/>
    <property type="evidence" value="ECO:0007669"/>
    <property type="project" value="TreeGrafter"/>
</dbReference>
<dbReference type="PANTHER" id="PTHR33164:SF43">
    <property type="entry name" value="HTH-TYPE TRANSCRIPTIONAL REPRESSOR YETL"/>
    <property type="match status" value="1"/>
</dbReference>
<evidence type="ECO:0000259" key="2">
    <source>
        <dbReference type="PROSITE" id="PS50995"/>
    </source>
</evidence>
<accession>A0A229UXE9</accession>
<gene>
    <name evidence="3" type="ORF">CF651_01550</name>
</gene>
<protein>
    <submittedName>
        <fullName evidence="3">MarR family transcriptional regulator</fullName>
    </submittedName>
</protein>
<dbReference type="RefSeq" id="WP_094013075.1">
    <property type="nucleotide sequence ID" value="NZ_NMQW01000002.1"/>
</dbReference>
<dbReference type="GO" id="GO:0003677">
    <property type="term" value="F:DNA binding"/>
    <property type="evidence" value="ECO:0007669"/>
    <property type="project" value="UniProtKB-KW"/>
</dbReference>
<dbReference type="Pfam" id="PF12802">
    <property type="entry name" value="MarR_2"/>
    <property type="match status" value="1"/>
</dbReference>
<organism evidence="3 4">
    <name type="scientific">Paenibacillus rigui</name>
    <dbReference type="NCBI Taxonomy" id="554312"/>
    <lineage>
        <taxon>Bacteria</taxon>
        <taxon>Bacillati</taxon>
        <taxon>Bacillota</taxon>
        <taxon>Bacilli</taxon>
        <taxon>Bacillales</taxon>
        <taxon>Paenibacillaceae</taxon>
        <taxon>Paenibacillus</taxon>
    </lineage>
</organism>
<dbReference type="SMART" id="SM00347">
    <property type="entry name" value="HTH_MARR"/>
    <property type="match status" value="1"/>
</dbReference>
<dbReference type="Gene3D" id="1.10.10.10">
    <property type="entry name" value="Winged helix-like DNA-binding domain superfamily/Winged helix DNA-binding domain"/>
    <property type="match status" value="1"/>
</dbReference>
<dbReference type="SUPFAM" id="SSF46785">
    <property type="entry name" value="Winged helix' DNA-binding domain"/>
    <property type="match status" value="1"/>
</dbReference>
<dbReference type="AlphaFoldDB" id="A0A229UXE9"/>
<dbReference type="InterPro" id="IPR036388">
    <property type="entry name" value="WH-like_DNA-bd_sf"/>
</dbReference>
<evidence type="ECO:0000313" key="4">
    <source>
        <dbReference type="Proteomes" id="UP000215509"/>
    </source>
</evidence>
<sequence length="153" mass="17443">MNMTNKPEDPLSRFSLSIFHINGLLMRSGDIITRSIDQSSARWQVLGRIGYKPQTVAKIARDMGHARQSVQRVADVLVNEGLASYKEHQTDRRTKLVELTPKGAEVLGAIYEQYAEWNRHLMAKLDPEQLDKIADALEHVGQILKKEVDFFKI</sequence>
<dbReference type="EMBL" id="NMQW01000002">
    <property type="protein sequence ID" value="OXM87825.1"/>
    <property type="molecule type" value="Genomic_DNA"/>
</dbReference>
<name>A0A229UXE9_9BACL</name>
<evidence type="ECO:0000313" key="3">
    <source>
        <dbReference type="EMBL" id="OXM87825.1"/>
    </source>
</evidence>
<comment type="caution">
    <text evidence="3">The sequence shown here is derived from an EMBL/GenBank/DDBJ whole genome shotgun (WGS) entry which is preliminary data.</text>
</comment>
<dbReference type="Proteomes" id="UP000215509">
    <property type="component" value="Unassembled WGS sequence"/>
</dbReference>
<dbReference type="GO" id="GO:0003700">
    <property type="term" value="F:DNA-binding transcription factor activity"/>
    <property type="evidence" value="ECO:0007669"/>
    <property type="project" value="InterPro"/>
</dbReference>
<dbReference type="InterPro" id="IPR039422">
    <property type="entry name" value="MarR/SlyA-like"/>
</dbReference>
<dbReference type="InterPro" id="IPR036390">
    <property type="entry name" value="WH_DNA-bd_sf"/>
</dbReference>
<reference evidence="3 4" key="1">
    <citation type="submission" date="2017-07" db="EMBL/GenBank/DDBJ databases">
        <title>Genome sequencing and assembly of Paenibacillus rigui.</title>
        <authorList>
            <person name="Mayilraj S."/>
        </authorList>
    </citation>
    <scope>NUCLEOTIDE SEQUENCE [LARGE SCALE GENOMIC DNA]</scope>
    <source>
        <strain evidence="3 4">JCM 16352</strain>
    </source>
</reference>
<proteinExistence type="predicted"/>
<dbReference type="OrthoDB" id="9799663at2"/>
<keyword evidence="4" id="KW-1185">Reference proteome</keyword>
<dbReference type="InterPro" id="IPR000835">
    <property type="entry name" value="HTH_MarR-typ"/>
</dbReference>
<dbReference type="PROSITE" id="PS50995">
    <property type="entry name" value="HTH_MARR_2"/>
    <property type="match status" value="1"/>
</dbReference>
<keyword evidence="1" id="KW-0238">DNA-binding</keyword>